<dbReference type="EMBL" id="JAENHL010000004">
    <property type="protein sequence ID" value="MBK1865105.1"/>
    <property type="molecule type" value="Genomic_DNA"/>
</dbReference>
<keyword evidence="2" id="KW-1185">Reference proteome</keyword>
<gene>
    <name evidence="1" type="ORF">JHL16_01980</name>
</gene>
<organism evidence="1 2">
    <name type="scientific">Taklimakanibacter albus</name>
    <dbReference type="NCBI Taxonomy" id="2800327"/>
    <lineage>
        <taxon>Bacteria</taxon>
        <taxon>Pseudomonadati</taxon>
        <taxon>Pseudomonadota</taxon>
        <taxon>Alphaproteobacteria</taxon>
        <taxon>Hyphomicrobiales</taxon>
        <taxon>Aestuariivirgaceae</taxon>
        <taxon>Taklimakanibacter</taxon>
    </lineage>
</organism>
<evidence type="ECO:0000313" key="2">
    <source>
        <dbReference type="Proteomes" id="UP000616151"/>
    </source>
</evidence>
<reference evidence="1" key="1">
    <citation type="submission" date="2021-01" db="EMBL/GenBank/DDBJ databases">
        <authorList>
            <person name="Sun Q."/>
        </authorList>
    </citation>
    <scope>NUCLEOTIDE SEQUENCE</scope>
    <source>
        <strain evidence="1">YIM B02566</strain>
    </source>
</reference>
<sequence length="399" mass="42212">MGAVAKGQTIDAVIDQERLIAACRDVVRIESLTGGEAKVARYVADLMTALEFDKVEIDANGNVIGIMQGTGEAPSVMLNGHLDHVPVGAMVDPFSAVLVDAARWGEGGQAIYGRGSCDMKCNVVAGIFAVAALKQAGFAPGGDVIIVADVEEETDSPKGVKSVVQRGLRADYGISVEATCGDVYLGHRGKVEFDVRIFGRTAHASEPSNGISAIYEAMPFITAIRTYEQSLGNDPLLGAATVAITGLHSSPDNGTAVIPDLVRMRVDRRYVRGEGPDVCLAEIRGLLVKCYGESEGKSWTIELSNHYPLMFTPETSPIAQAAVQAVQDVTGRTPRIAAWRFGVNGTFMTEARIPTIGIGPGNEIWAHTPEEHIGTSDIIAATRAIARAVAVITQAQVKA</sequence>
<name>A0ACC5QXI6_9HYPH</name>
<evidence type="ECO:0000313" key="1">
    <source>
        <dbReference type="EMBL" id="MBK1865105.1"/>
    </source>
</evidence>
<dbReference type="Proteomes" id="UP000616151">
    <property type="component" value="Unassembled WGS sequence"/>
</dbReference>
<comment type="caution">
    <text evidence="1">The sequence shown here is derived from an EMBL/GenBank/DDBJ whole genome shotgun (WGS) entry which is preliminary data.</text>
</comment>
<accession>A0ACC5QXI6</accession>
<protein>
    <submittedName>
        <fullName evidence="1">M20/M25/M40 family metallo-hydrolase</fullName>
    </submittedName>
</protein>
<proteinExistence type="predicted"/>